<dbReference type="Gene3D" id="3.30.70.270">
    <property type="match status" value="1"/>
</dbReference>
<feature type="region of interest" description="Disordered" evidence="1">
    <location>
        <begin position="386"/>
        <end position="419"/>
    </location>
</feature>
<keyword evidence="2" id="KW-0472">Membrane</keyword>
<feature type="transmembrane region" description="Helical" evidence="2">
    <location>
        <begin position="130"/>
        <end position="148"/>
    </location>
</feature>
<dbReference type="KEGG" id="vab:WPS_20750"/>
<evidence type="ECO:0000256" key="1">
    <source>
        <dbReference type="SAM" id="MobiDB-lite"/>
    </source>
</evidence>
<dbReference type="AlphaFoldDB" id="A0AAN1XWT8"/>
<reference evidence="4 5" key="1">
    <citation type="journal article" date="2022" name="ISME Commun">
        <title>Vulcanimicrobium alpinus gen. nov. sp. nov., the first cultivated representative of the candidate phylum 'Eremiobacterota', is a metabolically versatile aerobic anoxygenic phototroph.</title>
        <authorList>
            <person name="Yabe S."/>
            <person name="Muto K."/>
            <person name="Abe K."/>
            <person name="Yokota A."/>
            <person name="Staudigel H."/>
            <person name="Tebo B.M."/>
        </authorList>
    </citation>
    <scope>NUCLEOTIDE SEQUENCE [LARGE SCALE GENOMIC DNA]</scope>
    <source>
        <strain evidence="4 5">WC8-2</strain>
    </source>
</reference>
<dbReference type="Pfam" id="PF00990">
    <property type="entry name" value="GGDEF"/>
    <property type="match status" value="1"/>
</dbReference>
<dbReference type="InterPro" id="IPR000160">
    <property type="entry name" value="GGDEF_dom"/>
</dbReference>
<dbReference type="EMBL" id="AP025523">
    <property type="protein sequence ID" value="BDE06799.1"/>
    <property type="molecule type" value="Genomic_DNA"/>
</dbReference>
<dbReference type="InterPro" id="IPR050469">
    <property type="entry name" value="Diguanylate_Cyclase"/>
</dbReference>
<organism evidence="4 5">
    <name type="scientific">Vulcanimicrobium alpinum</name>
    <dbReference type="NCBI Taxonomy" id="3016050"/>
    <lineage>
        <taxon>Bacteria</taxon>
        <taxon>Bacillati</taxon>
        <taxon>Vulcanimicrobiota</taxon>
        <taxon>Vulcanimicrobiia</taxon>
        <taxon>Vulcanimicrobiales</taxon>
        <taxon>Vulcanimicrobiaceae</taxon>
        <taxon>Vulcanimicrobium</taxon>
    </lineage>
</organism>
<dbReference type="PROSITE" id="PS50887">
    <property type="entry name" value="GGDEF"/>
    <property type="match status" value="1"/>
</dbReference>
<feature type="transmembrane region" description="Helical" evidence="2">
    <location>
        <begin position="12"/>
        <end position="31"/>
    </location>
</feature>
<evidence type="ECO:0000259" key="3">
    <source>
        <dbReference type="PROSITE" id="PS50887"/>
    </source>
</evidence>
<evidence type="ECO:0000313" key="4">
    <source>
        <dbReference type="EMBL" id="BDE06799.1"/>
    </source>
</evidence>
<dbReference type="PANTHER" id="PTHR45138:SF9">
    <property type="entry name" value="DIGUANYLATE CYCLASE DGCM-RELATED"/>
    <property type="match status" value="1"/>
</dbReference>
<gene>
    <name evidence="4" type="ORF">WPS_20750</name>
</gene>
<dbReference type="NCBIfam" id="TIGR00254">
    <property type="entry name" value="GGDEF"/>
    <property type="match status" value="1"/>
</dbReference>
<keyword evidence="5" id="KW-1185">Reference proteome</keyword>
<feature type="domain" description="GGDEF" evidence="3">
    <location>
        <begin position="263"/>
        <end position="391"/>
    </location>
</feature>
<feature type="transmembrane region" description="Helical" evidence="2">
    <location>
        <begin position="106"/>
        <end position="124"/>
    </location>
</feature>
<dbReference type="InterPro" id="IPR043128">
    <property type="entry name" value="Rev_trsase/Diguanyl_cyclase"/>
</dbReference>
<accession>A0AAN1XWT8</accession>
<feature type="transmembrane region" description="Helical" evidence="2">
    <location>
        <begin position="76"/>
        <end position="94"/>
    </location>
</feature>
<dbReference type="GO" id="GO:1902201">
    <property type="term" value="P:negative regulation of bacterial-type flagellum-dependent cell motility"/>
    <property type="evidence" value="ECO:0007669"/>
    <property type="project" value="TreeGrafter"/>
</dbReference>
<dbReference type="Proteomes" id="UP001317532">
    <property type="component" value="Chromosome"/>
</dbReference>
<dbReference type="InterPro" id="IPR029787">
    <property type="entry name" value="Nucleotide_cyclase"/>
</dbReference>
<keyword evidence="2" id="KW-0812">Transmembrane</keyword>
<dbReference type="SUPFAM" id="SSF55073">
    <property type="entry name" value="Nucleotide cyclase"/>
    <property type="match status" value="1"/>
</dbReference>
<evidence type="ECO:0000313" key="5">
    <source>
        <dbReference type="Proteomes" id="UP001317532"/>
    </source>
</evidence>
<dbReference type="GO" id="GO:0052621">
    <property type="term" value="F:diguanylate cyclase activity"/>
    <property type="evidence" value="ECO:0007669"/>
    <property type="project" value="TreeGrafter"/>
</dbReference>
<dbReference type="SMART" id="SM00267">
    <property type="entry name" value="GGDEF"/>
    <property type="match status" value="1"/>
</dbReference>
<feature type="transmembrane region" description="Helical" evidence="2">
    <location>
        <begin position="43"/>
        <end position="64"/>
    </location>
</feature>
<feature type="transmembrane region" description="Helical" evidence="2">
    <location>
        <begin position="160"/>
        <end position="185"/>
    </location>
</feature>
<dbReference type="PANTHER" id="PTHR45138">
    <property type="entry name" value="REGULATORY COMPONENTS OF SENSORY TRANSDUCTION SYSTEM"/>
    <property type="match status" value="1"/>
</dbReference>
<dbReference type="GO" id="GO:0005886">
    <property type="term" value="C:plasma membrane"/>
    <property type="evidence" value="ECO:0007669"/>
    <property type="project" value="TreeGrafter"/>
</dbReference>
<dbReference type="GO" id="GO:0043709">
    <property type="term" value="P:cell adhesion involved in single-species biofilm formation"/>
    <property type="evidence" value="ECO:0007669"/>
    <property type="project" value="TreeGrafter"/>
</dbReference>
<evidence type="ECO:0000256" key="2">
    <source>
        <dbReference type="SAM" id="Phobius"/>
    </source>
</evidence>
<protein>
    <recommendedName>
        <fullName evidence="3">GGDEF domain-containing protein</fullName>
    </recommendedName>
</protein>
<proteinExistence type="predicted"/>
<name>A0AAN1XWT8_UNVUL</name>
<keyword evidence="2" id="KW-1133">Transmembrane helix</keyword>
<dbReference type="RefSeq" id="WP_317994446.1">
    <property type="nucleotide sequence ID" value="NZ_AP025523.1"/>
</dbReference>
<sequence length="419" mass="44232">MAPLASHLVGYLSMFLQLGILAMLAGLAAVVRASLGRRMFDGWTVGLLSTAAGMGVLAATALLYDLPALGRAPMATMLVAALEDAGVLYFIAAIRHERRRRLLNTAPVAAFALAIVGTAVATLLLPTFIAAYRVHTALLAMLFAFAAFESMRGEIRGLGAGLLTVALSALAIDYLHLPLLALAGVQFAPSYPGLESYLTVALDIVLGVAIVVQATDAARGELEERNAALARAERLTRDAVYVDPLCRVANRAAFMDRIAQPPPYGAVAMIDLDGLKRINDRLGHAAGDAALTTAARALRNGCGECGTIYRIGGDEFAGVWIGLSAETVDTLIEAIAREMGGTVHDPAPVRLSWGVASFGPQRPFNGAIVAADAQLYDRRAARAEHYAERRRPGIETKATPAARTQTITDAPITARNPAR</sequence>
<dbReference type="CDD" id="cd01949">
    <property type="entry name" value="GGDEF"/>
    <property type="match status" value="1"/>
</dbReference>